<protein>
    <submittedName>
        <fullName evidence="2">Glutaredoxin/PDZ domain</fullName>
    </submittedName>
</protein>
<organism evidence="2 3">
    <name type="scientific">Dehalogenimonas alkenigignens</name>
    <dbReference type="NCBI Taxonomy" id="1217799"/>
    <lineage>
        <taxon>Bacteria</taxon>
        <taxon>Bacillati</taxon>
        <taxon>Chloroflexota</taxon>
        <taxon>Dehalococcoidia</taxon>
        <taxon>Dehalococcoidales</taxon>
        <taxon>Dehalococcoidaceae</taxon>
        <taxon>Dehalogenimonas</taxon>
    </lineage>
</organism>
<evidence type="ECO:0000313" key="3">
    <source>
        <dbReference type="Proteomes" id="UP000053947"/>
    </source>
</evidence>
<dbReference type="SUPFAM" id="SSF52833">
    <property type="entry name" value="Thioredoxin-like"/>
    <property type="match status" value="1"/>
</dbReference>
<dbReference type="InterPro" id="IPR002109">
    <property type="entry name" value="Glutaredoxin"/>
</dbReference>
<dbReference type="Pfam" id="PF00462">
    <property type="entry name" value="Glutaredoxin"/>
    <property type="match status" value="1"/>
</dbReference>
<dbReference type="CDD" id="cd02976">
    <property type="entry name" value="NrdH"/>
    <property type="match status" value="1"/>
</dbReference>
<reference evidence="2 3" key="1">
    <citation type="submission" date="2015-06" db="EMBL/GenBank/DDBJ databases">
        <title>Genome sequence of the organohalide-respiring Dehalogenimonas alkenigignens type strain (IP3-3T).</title>
        <authorList>
            <person name="Key T.A."/>
            <person name="Richmond D.P."/>
            <person name="Bowman K.S."/>
            <person name="Cho Y.-J."/>
            <person name="Chun J."/>
            <person name="da Costa M.S."/>
            <person name="Rainey F.A."/>
            <person name="Moe W.M."/>
        </authorList>
    </citation>
    <scope>NUCLEOTIDE SEQUENCE [LARGE SCALE GENOMIC DNA]</scope>
    <source>
        <strain evidence="2 3">IP3-3</strain>
    </source>
</reference>
<evidence type="ECO:0000259" key="1">
    <source>
        <dbReference type="PROSITE" id="PS50106"/>
    </source>
</evidence>
<evidence type="ECO:0000313" key="2">
    <source>
        <dbReference type="EMBL" id="KTB48148.1"/>
    </source>
</evidence>
<dbReference type="InterPro" id="IPR036034">
    <property type="entry name" value="PDZ_sf"/>
</dbReference>
<dbReference type="Gene3D" id="2.30.42.10">
    <property type="match status" value="1"/>
</dbReference>
<dbReference type="SMART" id="SM00228">
    <property type="entry name" value="PDZ"/>
    <property type="match status" value="1"/>
</dbReference>
<dbReference type="Gene3D" id="3.40.30.10">
    <property type="entry name" value="Glutaredoxin"/>
    <property type="match status" value="1"/>
</dbReference>
<dbReference type="Proteomes" id="UP000053947">
    <property type="component" value="Unassembled WGS sequence"/>
</dbReference>
<gene>
    <name evidence="2" type="ORF">DEALK_09930</name>
</gene>
<dbReference type="SUPFAM" id="SSF50156">
    <property type="entry name" value="PDZ domain-like"/>
    <property type="match status" value="1"/>
</dbReference>
<dbReference type="EMBL" id="LFDV01000002">
    <property type="protein sequence ID" value="KTB48148.1"/>
    <property type="molecule type" value="Genomic_DNA"/>
</dbReference>
<dbReference type="PROSITE" id="PS51354">
    <property type="entry name" value="GLUTAREDOXIN_2"/>
    <property type="match status" value="1"/>
</dbReference>
<dbReference type="Pfam" id="PF13180">
    <property type="entry name" value="PDZ_2"/>
    <property type="match status" value="1"/>
</dbReference>
<accession>A0A0W0GHX9</accession>
<comment type="caution">
    <text evidence="2">The sequence shown here is derived from an EMBL/GenBank/DDBJ whole genome shotgun (WGS) entry which is preliminary data.</text>
</comment>
<sequence length="157" mass="16235">MKGFLSQRGIPFTEIDVSRDAAAAQDLARRTGRLAVPVTDIDGNLVVGFDPEQLEHYLAQARNAAAPPFGASVADARKITASRGLPAVSGAYIGAVKPGLPAAAAGLKPGDIITRIDTATVSSAADLDQALSGLEKGARIRITFVRDGSPRQAEGML</sequence>
<dbReference type="AlphaFoldDB" id="A0A0W0GHX9"/>
<dbReference type="InterPro" id="IPR001478">
    <property type="entry name" value="PDZ"/>
</dbReference>
<dbReference type="InterPro" id="IPR036249">
    <property type="entry name" value="Thioredoxin-like_sf"/>
</dbReference>
<proteinExistence type="predicted"/>
<dbReference type="CDD" id="cd06779">
    <property type="entry name" value="cpPDZ_Deg_HtrA-like"/>
    <property type="match status" value="1"/>
</dbReference>
<dbReference type="PROSITE" id="PS50106">
    <property type="entry name" value="PDZ"/>
    <property type="match status" value="1"/>
</dbReference>
<feature type="domain" description="PDZ" evidence="1">
    <location>
        <begin position="57"/>
        <end position="136"/>
    </location>
</feature>
<keyword evidence="3" id="KW-1185">Reference proteome</keyword>
<name>A0A0W0GHX9_9CHLR</name>
<dbReference type="STRING" id="1217799.DEALK_09930"/>